<keyword evidence="2" id="KW-0067">ATP-binding</keyword>
<dbReference type="PANTHER" id="PTHR43384">
    <property type="entry name" value="SEPTUM SITE-DETERMINING PROTEIN MIND HOMOLOG, CHLOROPLASTIC-RELATED"/>
    <property type="match status" value="1"/>
</dbReference>
<proteinExistence type="predicted"/>
<name>A0AAJ1ID54_9SPIO</name>
<dbReference type="GO" id="GO:0005524">
    <property type="term" value="F:ATP binding"/>
    <property type="evidence" value="ECO:0007669"/>
    <property type="project" value="UniProtKB-KW"/>
</dbReference>
<evidence type="ECO:0000256" key="2">
    <source>
        <dbReference type="ARBA" id="ARBA00022840"/>
    </source>
</evidence>
<feature type="domain" description="CobQ/CobB/MinD/ParA nucleotide binding" evidence="3">
    <location>
        <begin position="7"/>
        <end position="274"/>
    </location>
</feature>
<dbReference type="InterPro" id="IPR002586">
    <property type="entry name" value="CobQ/CobB/MinD/ParA_Nub-bd_dom"/>
</dbReference>
<organism evidence="4 5">
    <name type="scientific">Candidatus Thalassospirochaeta sargassi</name>
    <dbReference type="NCBI Taxonomy" id="3119039"/>
    <lineage>
        <taxon>Bacteria</taxon>
        <taxon>Pseudomonadati</taxon>
        <taxon>Spirochaetota</taxon>
        <taxon>Spirochaetia</taxon>
        <taxon>Spirochaetales</taxon>
        <taxon>Spirochaetaceae</taxon>
        <taxon>Candidatus Thalassospirochaeta</taxon>
    </lineage>
</organism>
<comment type="caution">
    <text evidence="4">The sequence shown here is derived from an EMBL/GenBank/DDBJ whole genome shotgun (WGS) entry which is preliminary data.</text>
</comment>
<dbReference type="PANTHER" id="PTHR43384:SF4">
    <property type="entry name" value="CELLULOSE BIOSYNTHESIS PROTEIN BCSQ-RELATED"/>
    <property type="match status" value="1"/>
</dbReference>
<sequence>MSIVIPIGSGKGGVGKTVFTANLGILLAASGKKTILIDLDLGGSNLHTCLGIKNRNTGISSLINKQENSLENLLFETEIDNLFFIPGDTLSPGTGNLPFFTKQKIIKQINSLDADFILLDLGAGSTYNTVDFFLVSPYGIVFTSPETTSVLNAYSFIKTSVFRMLFRSFKAKSFEREIIHNFVNTKLEGSGRSFTADLIQELTAHSYLSGQAAAEKIKEFHPWVIVNRVENSESIELGLKLKDVTRKNIGIDLEFLGPLPEDKDVQLSIFRRSPVVLTSPSCPFTRELSVIADKLASGEVLPQPKLYLDEDDLLKIDE</sequence>
<dbReference type="GO" id="GO:0005829">
    <property type="term" value="C:cytosol"/>
    <property type="evidence" value="ECO:0007669"/>
    <property type="project" value="TreeGrafter"/>
</dbReference>
<gene>
    <name evidence="4" type="ORF">PQJ61_10205</name>
</gene>
<dbReference type="SUPFAM" id="SSF52540">
    <property type="entry name" value="P-loop containing nucleoside triphosphate hydrolases"/>
    <property type="match status" value="1"/>
</dbReference>
<evidence type="ECO:0000256" key="1">
    <source>
        <dbReference type="ARBA" id="ARBA00022741"/>
    </source>
</evidence>
<dbReference type="GO" id="GO:0009898">
    <property type="term" value="C:cytoplasmic side of plasma membrane"/>
    <property type="evidence" value="ECO:0007669"/>
    <property type="project" value="TreeGrafter"/>
</dbReference>
<dbReference type="EMBL" id="JAQQAL010000022">
    <property type="protein sequence ID" value="MDC7227122.1"/>
    <property type="molecule type" value="Genomic_DNA"/>
</dbReference>
<keyword evidence="1" id="KW-0547">Nucleotide-binding</keyword>
<dbReference type="Proteomes" id="UP001221217">
    <property type="component" value="Unassembled WGS sequence"/>
</dbReference>
<dbReference type="Gene3D" id="3.40.50.300">
    <property type="entry name" value="P-loop containing nucleotide triphosphate hydrolases"/>
    <property type="match status" value="1"/>
</dbReference>
<dbReference type="AlphaFoldDB" id="A0AAJ1ID54"/>
<protein>
    <submittedName>
        <fullName evidence="4">AAA family ATPase</fullName>
    </submittedName>
</protein>
<dbReference type="Pfam" id="PF01656">
    <property type="entry name" value="CbiA"/>
    <property type="match status" value="1"/>
</dbReference>
<dbReference type="InterPro" id="IPR027417">
    <property type="entry name" value="P-loop_NTPase"/>
</dbReference>
<dbReference type="InterPro" id="IPR050625">
    <property type="entry name" value="ParA/MinD_ATPase"/>
</dbReference>
<accession>A0AAJ1ID54</accession>
<evidence type="ECO:0000313" key="5">
    <source>
        <dbReference type="Proteomes" id="UP001221217"/>
    </source>
</evidence>
<dbReference type="GO" id="GO:0016887">
    <property type="term" value="F:ATP hydrolysis activity"/>
    <property type="evidence" value="ECO:0007669"/>
    <property type="project" value="TreeGrafter"/>
</dbReference>
<reference evidence="4 5" key="1">
    <citation type="submission" date="2022-12" db="EMBL/GenBank/DDBJ databases">
        <title>Metagenome assembled genome from gulf of manar.</title>
        <authorList>
            <person name="Kohli P."/>
            <person name="Pk S."/>
            <person name="Venkata Ramana C."/>
            <person name="Sasikala C."/>
        </authorList>
    </citation>
    <scope>NUCLEOTIDE SEQUENCE [LARGE SCALE GENOMIC DNA]</scope>
    <source>
        <strain evidence="4">JB008</strain>
    </source>
</reference>
<evidence type="ECO:0000313" key="4">
    <source>
        <dbReference type="EMBL" id="MDC7227122.1"/>
    </source>
</evidence>
<evidence type="ECO:0000259" key="3">
    <source>
        <dbReference type="Pfam" id="PF01656"/>
    </source>
</evidence>
<dbReference type="GO" id="GO:0051782">
    <property type="term" value="P:negative regulation of cell division"/>
    <property type="evidence" value="ECO:0007669"/>
    <property type="project" value="TreeGrafter"/>
</dbReference>